<dbReference type="GO" id="GO:0005886">
    <property type="term" value="C:plasma membrane"/>
    <property type="evidence" value="ECO:0007669"/>
    <property type="project" value="UniProtKB-SubCell"/>
</dbReference>
<sequence>MKGLSYFSFSDLWSPFFLVFMLAVATLYSFLVGPWRYRFQGSEPVTIGRQIAFYLSVVLLYAVHGGPLSLMGHLMFTYHMTDMAISYILVPPILLYGIPSWMWRSLLSLPVWRPIRFLGKPLFGLFLFNLMFSFYHLPGIHDWIMVHYFIHGLFYIVLLLAALLNWWHISAPVPEWVGLTPLRRLGFIFLNSLLLTPACVLIIFASDPLFSVYNDPQVWAQAMRYCVSSSSASLLAEFNGPGFFSVLSPHEDQQLGGIIMKLLQEFVNIWALFTVFMQWYKKERAQEDDPTFDHAASGRLNNV</sequence>
<proteinExistence type="predicted"/>
<organism evidence="7 8">
    <name type="scientific">Cohnella zeiphila</name>
    <dbReference type="NCBI Taxonomy" id="2761120"/>
    <lineage>
        <taxon>Bacteria</taxon>
        <taxon>Bacillati</taxon>
        <taxon>Bacillota</taxon>
        <taxon>Bacilli</taxon>
        <taxon>Bacillales</taxon>
        <taxon>Paenibacillaceae</taxon>
        <taxon>Cohnella</taxon>
    </lineage>
</organism>
<keyword evidence="2" id="KW-1003">Cell membrane</keyword>
<evidence type="ECO:0000256" key="1">
    <source>
        <dbReference type="ARBA" id="ARBA00004651"/>
    </source>
</evidence>
<reference evidence="7 8" key="1">
    <citation type="submission" date="2020-08" db="EMBL/GenBank/DDBJ databases">
        <title>Cohnella phylogeny.</title>
        <authorList>
            <person name="Dunlap C."/>
        </authorList>
    </citation>
    <scope>NUCLEOTIDE SEQUENCE [LARGE SCALE GENOMIC DNA]</scope>
    <source>
        <strain evidence="7 8">CBP 2801</strain>
    </source>
</reference>
<evidence type="ECO:0000256" key="4">
    <source>
        <dbReference type="ARBA" id="ARBA00022989"/>
    </source>
</evidence>
<gene>
    <name evidence="7" type="primary">ctaG</name>
    <name evidence="7" type="ORF">H7C18_04315</name>
</gene>
<feature type="transmembrane region" description="Helical" evidence="6">
    <location>
        <begin position="185"/>
        <end position="205"/>
    </location>
</feature>
<evidence type="ECO:0000256" key="3">
    <source>
        <dbReference type="ARBA" id="ARBA00022692"/>
    </source>
</evidence>
<dbReference type="Pfam" id="PF09678">
    <property type="entry name" value="Caa3_CtaG"/>
    <property type="match status" value="1"/>
</dbReference>
<keyword evidence="3 6" id="KW-0812">Transmembrane</keyword>
<accession>A0A7X0SHK7</accession>
<name>A0A7X0SHK7_9BACL</name>
<dbReference type="RefSeq" id="WP_185127782.1">
    <property type="nucleotide sequence ID" value="NZ_JACJVO010000005.1"/>
</dbReference>
<keyword evidence="8" id="KW-1185">Reference proteome</keyword>
<feature type="transmembrane region" description="Helical" evidence="6">
    <location>
        <begin position="115"/>
        <end position="137"/>
    </location>
</feature>
<evidence type="ECO:0000313" key="8">
    <source>
        <dbReference type="Proteomes" id="UP000564644"/>
    </source>
</evidence>
<feature type="transmembrane region" description="Helical" evidence="6">
    <location>
        <begin position="12"/>
        <end position="31"/>
    </location>
</feature>
<dbReference type="EMBL" id="JACJVO010000005">
    <property type="protein sequence ID" value="MBB6730114.1"/>
    <property type="molecule type" value="Genomic_DNA"/>
</dbReference>
<feature type="transmembrane region" description="Helical" evidence="6">
    <location>
        <begin position="84"/>
        <end position="103"/>
    </location>
</feature>
<dbReference type="InterPro" id="IPR019108">
    <property type="entry name" value="Caa3_assmbl_CtaG-rel"/>
</dbReference>
<dbReference type="InterPro" id="IPR014108">
    <property type="entry name" value="Caa3-assmbl_CtaG"/>
</dbReference>
<feature type="transmembrane region" description="Helical" evidence="6">
    <location>
        <begin position="143"/>
        <end position="164"/>
    </location>
</feature>
<evidence type="ECO:0000256" key="6">
    <source>
        <dbReference type="SAM" id="Phobius"/>
    </source>
</evidence>
<evidence type="ECO:0000256" key="5">
    <source>
        <dbReference type="ARBA" id="ARBA00023136"/>
    </source>
</evidence>
<dbReference type="Proteomes" id="UP000564644">
    <property type="component" value="Unassembled WGS sequence"/>
</dbReference>
<dbReference type="AlphaFoldDB" id="A0A7X0SHK7"/>
<keyword evidence="4 6" id="KW-1133">Transmembrane helix</keyword>
<feature type="transmembrane region" description="Helical" evidence="6">
    <location>
        <begin position="51"/>
        <end position="72"/>
    </location>
</feature>
<evidence type="ECO:0000256" key="2">
    <source>
        <dbReference type="ARBA" id="ARBA00022475"/>
    </source>
</evidence>
<evidence type="ECO:0000313" key="7">
    <source>
        <dbReference type="EMBL" id="MBB6730114.1"/>
    </source>
</evidence>
<protein>
    <submittedName>
        <fullName evidence="7">Cytochrome c oxidase assembly factor CtaG</fullName>
    </submittedName>
</protein>
<comment type="subcellular location">
    <subcellularLocation>
        <location evidence="1">Cell membrane</location>
        <topology evidence="1">Multi-pass membrane protein</topology>
    </subcellularLocation>
</comment>
<keyword evidence="5 6" id="KW-0472">Membrane</keyword>
<dbReference type="NCBIfam" id="TIGR02737">
    <property type="entry name" value="caa3_CtaG"/>
    <property type="match status" value="1"/>
</dbReference>
<comment type="caution">
    <text evidence="7">The sequence shown here is derived from an EMBL/GenBank/DDBJ whole genome shotgun (WGS) entry which is preliminary data.</text>
</comment>